<dbReference type="Proteomes" id="UP000236379">
    <property type="component" value="Unassembled WGS sequence"/>
</dbReference>
<keyword evidence="2" id="KW-0813">Transport</keyword>
<proteinExistence type="predicted"/>
<keyword evidence="5" id="KW-0249">Electron transport</keyword>
<protein>
    <submittedName>
        <fullName evidence="14">Copper oxidase</fullName>
    </submittedName>
</protein>
<feature type="chain" id="PRO_5014398639" evidence="10">
    <location>
        <begin position="26"/>
        <end position="464"/>
    </location>
</feature>
<evidence type="ECO:0000256" key="2">
    <source>
        <dbReference type="ARBA" id="ARBA00022448"/>
    </source>
</evidence>
<evidence type="ECO:0000313" key="15">
    <source>
        <dbReference type="Proteomes" id="UP000236379"/>
    </source>
</evidence>
<feature type="region of interest" description="Disordered" evidence="9">
    <location>
        <begin position="324"/>
        <end position="380"/>
    </location>
</feature>
<evidence type="ECO:0000259" key="11">
    <source>
        <dbReference type="Pfam" id="PF00127"/>
    </source>
</evidence>
<evidence type="ECO:0000313" key="14">
    <source>
        <dbReference type="EMBL" id="PNY79466.1"/>
    </source>
</evidence>
<dbReference type="InterPro" id="IPR045087">
    <property type="entry name" value="Cu-oxidase_fam"/>
</dbReference>
<dbReference type="RefSeq" id="WP_103313980.1">
    <property type="nucleotide sequence ID" value="NZ_PPPD01000003.1"/>
</dbReference>
<keyword evidence="7 8" id="KW-0186">Copper</keyword>
<dbReference type="Gene3D" id="2.60.40.420">
    <property type="entry name" value="Cupredoxins - blue copper proteins"/>
    <property type="match status" value="3"/>
</dbReference>
<keyword evidence="6" id="KW-0560">Oxidoreductase</keyword>
<organism evidence="14 15">
    <name type="scientific">Deinococcus koreensis</name>
    <dbReference type="NCBI Taxonomy" id="2054903"/>
    <lineage>
        <taxon>Bacteria</taxon>
        <taxon>Thermotogati</taxon>
        <taxon>Deinococcota</taxon>
        <taxon>Deinococci</taxon>
        <taxon>Deinococcales</taxon>
        <taxon>Deinococcaceae</taxon>
        <taxon>Deinococcus</taxon>
    </lineage>
</organism>
<dbReference type="InterPro" id="IPR000923">
    <property type="entry name" value="BlueCu_1"/>
</dbReference>
<dbReference type="PANTHER" id="PTHR11709">
    <property type="entry name" value="MULTI-COPPER OXIDASE"/>
    <property type="match status" value="1"/>
</dbReference>
<dbReference type="InterPro" id="IPR011707">
    <property type="entry name" value="Cu-oxidase-like_N"/>
</dbReference>
<dbReference type="InterPro" id="IPR001117">
    <property type="entry name" value="Cu-oxidase_2nd"/>
</dbReference>
<dbReference type="GO" id="GO:0042597">
    <property type="term" value="C:periplasmic space"/>
    <property type="evidence" value="ECO:0007669"/>
    <property type="project" value="UniProtKB-SubCell"/>
</dbReference>
<feature type="signal peptide" evidence="10">
    <location>
        <begin position="1"/>
        <end position="25"/>
    </location>
</feature>
<dbReference type="GO" id="GO:0009055">
    <property type="term" value="F:electron transfer activity"/>
    <property type="evidence" value="ECO:0007669"/>
    <property type="project" value="InterPro"/>
</dbReference>
<evidence type="ECO:0000256" key="5">
    <source>
        <dbReference type="ARBA" id="ARBA00022982"/>
    </source>
</evidence>
<evidence type="ECO:0000256" key="7">
    <source>
        <dbReference type="ARBA" id="ARBA00023008"/>
    </source>
</evidence>
<comment type="cofactor">
    <cofactor evidence="8">
        <name>Cu cation</name>
        <dbReference type="ChEBI" id="CHEBI:23378"/>
    </cofactor>
    <text evidence="8">Binds 1 copper ion per subunit.</text>
</comment>
<dbReference type="EMBL" id="PPPD01000003">
    <property type="protein sequence ID" value="PNY79466.1"/>
    <property type="molecule type" value="Genomic_DNA"/>
</dbReference>
<gene>
    <name evidence="14" type="ORF">CVO96_18705</name>
</gene>
<feature type="domain" description="Plastocyanin-like" evidence="13">
    <location>
        <begin position="88"/>
        <end position="182"/>
    </location>
</feature>
<evidence type="ECO:0000256" key="10">
    <source>
        <dbReference type="SAM" id="SignalP"/>
    </source>
</evidence>
<sequence>MFSRPHFLSLVLALCLPVLGAPALAQGTPSRGALIQSFVQQRVGTVPLAEATGERREFTLEIHRVQTEISPGVSVEQWAFGLPGQPATVPGPELRVQVGDLVRIRVVNTHDQPHALHAHGITSLAQEMDGVPHTSTQILPGGSYTYEFVATQAGTHAYHCHFQTNVHLDMGMYGALIVEPRAGEGRPWTAEHTLILDEWDSRQNPADLKHDVQPDLFLVNGRTYPLIPDVPVPEGELHLLRVIHMGAQPHSLHLHGHSFLVLAKDGHDLPAPFEADTLPVLPGERYDLLVKGRDGAFPFHDHTTPQNVNGGVYPGGMHFMVTGGPARRADGTLAPPAAAHDHHAPTIPPPGAQTPAPPASPQPLPTGRPAHDHAAPAPAPTGASVIRIANFEYGPAELQIRAGTAVTWTNADPVIHHLVLTSGGQDRIHELPPGASFTFTFDQPGEFRYRCQPHPFMQGVVRVS</sequence>
<feature type="domain" description="Blue (type 1) copper" evidence="11">
    <location>
        <begin position="387"/>
        <end position="463"/>
    </location>
</feature>
<keyword evidence="15" id="KW-1185">Reference proteome</keyword>
<keyword evidence="10" id="KW-0732">Signal</keyword>
<dbReference type="Pfam" id="PF00127">
    <property type="entry name" value="Copper-bind"/>
    <property type="match status" value="1"/>
</dbReference>
<dbReference type="GO" id="GO:0016491">
    <property type="term" value="F:oxidoreductase activity"/>
    <property type="evidence" value="ECO:0007669"/>
    <property type="project" value="UniProtKB-KW"/>
</dbReference>
<dbReference type="Pfam" id="PF00394">
    <property type="entry name" value="Cu-oxidase"/>
    <property type="match status" value="1"/>
</dbReference>
<keyword evidence="4" id="KW-0574">Periplasm</keyword>
<evidence type="ECO:0000256" key="3">
    <source>
        <dbReference type="ARBA" id="ARBA00022723"/>
    </source>
</evidence>
<dbReference type="InterPro" id="IPR002386">
    <property type="entry name" value="Amicyanin/Pseudoazurin"/>
</dbReference>
<evidence type="ECO:0000256" key="4">
    <source>
        <dbReference type="ARBA" id="ARBA00022764"/>
    </source>
</evidence>
<comment type="subcellular location">
    <subcellularLocation>
        <location evidence="1">Periplasm</location>
    </subcellularLocation>
</comment>
<comment type="caution">
    <text evidence="14">The sequence shown here is derived from an EMBL/GenBank/DDBJ whole genome shotgun (WGS) entry which is preliminary data.</text>
</comment>
<dbReference type="CDD" id="cd04202">
    <property type="entry name" value="CuRO_D2_2dMcoN_like"/>
    <property type="match status" value="1"/>
</dbReference>
<feature type="domain" description="Plastocyanin-like" evidence="12">
    <location>
        <begin position="197"/>
        <end position="295"/>
    </location>
</feature>
<evidence type="ECO:0000259" key="13">
    <source>
        <dbReference type="Pfam" id="PF07732"/>
    </source>
</evidence>
<feature type="binding site" evidence="8">
    <location>
        <position position="416"/>
    </location>
    <ligand>
        <name>Cu cation</name>
        <dbReference type="ChEBI" id="CHEBI:23378"/>
    </ligand>
</feature>
<dbReference type="PRINTS" id="PR00155">
    <property type="entry name" value="AMICYANIN"/>
</dbReference>
<evidence type="ECO:0000256" key="8">
    <source>
        <dbReference type="PIRSR" id="PIRSR602386-1"/>
    </source>
</evidence>
<feature type="binding site" evidence="8">
    <location>
        <position position="457"/>
    </location>
    <ligand>
        <name>Cu cation</name>
        <dbReference type="ChEBI" id="CHEBI:23378"/>
    </ligand>
</feature>
<dbReference type="CDD" id="cd11024">
    <property type="entry name" value="CuRO_1_2DMCO_NIR_like"/>
    <property type="match status" value="1"/>
</dbReference>
<keyword evidence="3 8" id="KW-0479">Metal-binding</keyword>
<dbReference type="InterPro" id="IPR008972">
    <property type="entry name" value="Cupredoxin"/>
</dbReference>
<accession>A0A2K3USE9</accession>
<dbReference type="PANTHER" id="PTHR11709:SF394">
    <property type="entry name" value="FI03373P-RELATED"/>
    <property type="match status" value="1"/>
</dbReference>
<dbReference type="GO" id="GO:0005507">
    <property type="term" value="F:copper ion binding"/>
    <property type="evidence" value="ECO:0007669"/>
    <property type="project" value="InterPro"/>
</dbReference>
<dbReference type="AlphaFoldDB" id="A0A2K3USE9"/>
<feature type="compositionally biased region" description="Pro residues" evidence="9">
    <location>
        <begin position="346"/>
        <end position="366"/>
    </location>
</feature>
<evidence type="ECO:0000256" key="6">
    <source>
        <dbReference type="ARBA" id="ARBA00023002"/>
    </source>
</evidence>
<dbReference type="Pfam" id="PF07732">
    <property type="entry name" value="Cu-oxidase_3"/>
    <property type="match status" value="1"/>
</dbReference>
<evidence type="ECO:0000259" key="12">
    <source>
        <dbReference type="Pfam" id="PF00394"/>
    </source>
</evidence>
<evidence type="ECO:0000256" key="1">
    <source>
        <dbReference type="ARBA" id="ARBA00004418"/>
    </source>
</evidence>
<name>A0A2K3USE9_9DEIO</name>
<reference evidence="14 15" key="1">
    <citation type="submission" date="2018-01" db="EMBL/GenBank/DDBJ databases">
        <title>Deinococcus koreensis sp. nov., a radiation-resistant bacterium isolated from river water.</title>
        <authorList>
            <person name="Choi A."/>
        </authorList>
    </citation>
    <scope>NUCLEOTIDE SEQUENCE [LARGE SCALE GENOMIC DNA]</scope>
    <source>
        <strain evidence="14 15">SJW1-2</strain>
    </source>
</reference>
<feature type="binding site" evidence="8">
    <location>
        <position position="451"/>
    </location>
    <ligand>
        <name>Cu cation</name>
        <dbReference type="ChEBI" id="CHEBI:23378"/>
    </ligand>
</feature>
<dbReference type="OrthoDB" id="9757546at2"/>
<evidence type="ECO:0000256" key="9">
    <source>
        <dbReference type="SAM" id="MobiDB-lite"/>
    </source>
</evidence>
<dbReference type="SUPFAM" id="SSF49503">
    <property type="entry name" value="Cupredoxins"/>
    <property type="match status" value="3"/>
</dbReference>
<feature type="binding site" evidence="8">
    <location>
        <position position="454"/>
    </location>
    <ligand>
        <name>Cu cation</name>
        <dbReference type="ChEBI" id="CHEBI:23378"/>
    </ligand>
</feature>